<reference evidence="1 2" key="1">
    <citation type="submission" date="2023-07" db="EMBL/GenBank/DDBJ databases">
        <title>Genomic Encyclopedia of Type Strains, Phase IV (KMG-IV): sequencing the most valuable type-strain genomes for metagenomic binning, comparative biology and taxonomic classification.</title>
        <authorList>
            <person name="Goeker M."/>
        </authorList>
    </citation>
    <scope>NUCLEOTIDE SEQUENCE [LARGE SCALE GENOMIC DNA]</scope>
    <source>
        <strain evidence="1 2">DSM 29005</strain>
    </source>
</reference>
<dbReference type="InterPro" id="IPR029033">
    <property type="entry name" value="His_PPase_superfam"/>
</dbReference>
<name>A0ABT9ZA34_9BACI</name>
<keyword evidence="2" id="KW-1185">Reference proteome</keyword>
<accession>A0ABT9ZA34</accession>
<dbReference type="PANTHER" id="PTHR48100">
    <property type="entry name" value="BROAD-SPECIFICITY PHOSPHATASE YOR283W-RELATED"/>
    <property type="match status" value="1"/>
</dbReference>
<dbReference type="Gene3D" id="3.40.50.1240">
    <property type="entry name" value="Phosphoglycerate mutase-like"/>
    <property type="match status" value="1"/>
</dbReference>
<dbReference type="SMART" id="SM00855">
    <property type="entry name" value="PGAM"/>
    <property type="match status" value="1"/>
</dbReference>
<evidence type="ECO:0000313" key="2">
    <source>
        <dbReference type="Proteomes" id="UP001234495"/>
    </source>
</evidence>
<comment type="caution">
    <text evidence="1">The sequence shown here is derived from an EMBL/GenBank/DDBJ whole genome shotgun (WGS) entry which is preliminary data.</text>
</comment>
<dbReference type="PANTHER" id="PTHR48100:SF1">
    <property type="entry name" value="HISTIDINE PHOSPHATASE FAMILY PROTEIN-RELATED"/>
    <property type="match status" value="1"/>
</dbReference>
<dbReference type="SUPFAM" id="SSF53254">
    <property type="entry name" value="Phosphoglycerate mutase-like"/>
    <property type="match status" value="1"/>
</dbReference>
<dbReference type="Proteomes" id="UP001234495">
    <property type="component" value="Unassembled WGS sequence"/>
</dbReference>
<gene>
    <name evidence="1" type="ORF">J2S19_000353</name>
</gene>
<organism evidence="1 2">
    <name type="scientific">Metabacillus malikii</name>
    <dbReference type="NCBI Taxonomy" id="1504265"/>
    <lineage>
        <taxon>Bacteria</taxon>
        <taxon>Bacillati</taxon>
        <taxon>Bacillota</taxon>
        <taxon>Bacilli</taxon>
        <taxon>Bacillales</taxon>
        <taxon>Bacillaceae</taxon>
        <taxon>Metabacillus</taxon>
    </lineage>
</organism>
<dbReference type="Pfam" id="PF00300">
    <property type="entry name" value="His_Phos_1"/>
    <property type="match status" value="1"/>
</dbReference>
<dbReference type="InterPro" id="IPR050275">
    <property type="entry name" value="PGM_Phosphatase"/>
</dbReference>
<protein>
    <submittedName>
        <fullName evidence="1">Broad specificity phosphatase PhoE</fullName>
    </submittedName>
</protein>
<dbReference type="InterPro" id="IPR013078">
    <property type="entry name" value="His_Pase_superF_clade-1"/>
</dbReference>
<dbReference type="RefSeq" id="WP_307336240.1">
    <property type="nucleotide sequence ID" value="NZ_JAUSUD010000001.1"/>
</dbReference>
<dbReference type="CDD" id="cd07067">
    <property type="entry name" value="HP_PGM_like"/>
    <property type="match status" value="1"/>
</dbReference>
<proteinExistence type="predicted"/>
<dbReference type="EMBL" id="JAUSUD010000001">
    <property type="protein sequence ID" value="MDQ0229103.1"/>
    <property type="molecule type" value="Genomic_DNA"/>
</dbReference>
<evidence type="ECO:0000313" key="1">
    <source>
        <dbReference type="EMBL" id="MDQ0229103.1"/>
    </source>
</evidence>
<sequence>MELYFIRHAQAQHVLNPPESLQLKDPSLTSTGENQARKLHEIFPISKEDLLIISPLRRTIQTALVWTNDVKCQMIVSPLVGPRMFPLLSAADAYACDESLSRPMIERDFPQLEVVNCDHWEKGINVISEPEFQQLAEQFINWCRDFRQDKIYIVSHDGTITSYRQFLGESVTREDFLGDTGWYRVNVY</sequence>